<dbReference type="EMBL" id="JARYMX010000004">
    <property type="protein sequence ID" value="KAJ9552962.1"/>
    <property type="molecule type" value="Genomic_DNA"/>
</dbReference>
<evidence type="ECO:0000313" key="1">
    <source>
        <dbReference type="EMBL" id="KAJ9552962.1"/>
    </source>
</evidence>
<keyword evidence="2" id="KW-1185">Reference proteome</keyword>
<gene>
    <name evidence="1" type="ORF">OSB04_017007</name>
</gene>
<dbReference type="InterPro" id="IPR038765">
    <property type="entry name" value="Papain-like_cys_pep_sf"/>
</dbReference>
<dbReference type="AlphaFoldDB" id="A0AA38WAC0"/>
<proteinExistence type="predicted"/>
<dbReference type="SUPFAM" id="SSF54001">
    <property type="entry name" value="Cysteine proteinases"/>
    <property type="match status" value="1"/>
</dbReference>
<comment type="caution">
    <text evidence="1">The sequence shown here is derived from an EMBL/GenBank/DDBJ whole genome shotgun (WGS) entry which is preliminary data.</text>
</comment>
<protein>
    <recommendedName>
        <fullName evidence="3">Ubiquitin-like protease family profile domain-containing protein</fullName>
    </recommendedName>
</protein>
<sequence>MQTLIKRPKELQSLYRRWESLSNPEQGVSIQVEPGVFGSQSFEFMIFREDIHCLVNKRWIDHTIIAWFQIFLHGVIQKNEKNRCGFICPSWIHAGECISNKDGVIGKIASVMSDNQRLSFFLAPYLQSAVTRYHENVGPCDTNKLMPFRWEFSKCNQQVSSWECGYYVMHFMFNFVMDQQSQFPNKVSICKYIPWHDMTSLTERMLDGIAVTWAKHFSSAYLKILKT</sequence>
<accession>A0AA38WAC0</accession>
<evidence type="ECO:0000313" key="2">
    <source>
        <dbReference type="Proteomes" id="UP001172457"/>
    </source>
</evidence>
<organism evidence="1 2">
    <name type="scientific">Centaurea solstitialis</name>
    <name type="common">yellow star-thistle</name>
    <dbReference type="NCBI Taxonomy" id="347529"/>
    <lineage>
        <taxon>Eukaryota</taxon>
        <taxon>Viridiplantae</taxon>
        <taxon>Streptophyta</taxon>
        <taxon>Embryophyta</taxon>
        <taxon>Tracheophyta</taxon>
        <taxon>Spermatophyta</taxon>
        <taxon>Magnoliopsida</taxon>
        <taxon>eudicotyledons</taxon>
        <taxon>Gunneridae</taxon>
        <taxon>Pentapetalae</taxon>
        <taxon>asterids</taxon>
        <taxon>campanulids</taxon>
        <taxon>Asterales</taxon>
        <taxon>Asteraceae</taxon>
        <taxon>Carduoideae</taxon>
        <taxon>Cardueae</taxon>
        <taxon>Centaureinae</taxon>
        <taxon>Centaurea</taxon>
    </lineage>
</organism>
<name>A0AA38WAC0_9ASTR</name>
<evidence type="ECO:0008006" key="3">
    <source>
        <dbReference type="Google" id="ProtNLM"/>
    </source>
</evidence>
<dbReference type="Gene3D" id="1.10.418.20">
    <property type="match status" value="1"/>
</dbReference>
<dbReference type="Proteomes" id="UP001172457">
    <property type="component" value="Chromosome 4"/>
</dbReference>
<reference evidence="1" key="1">
    <citation type="submission" date="2023-03" db="EMBL/GenBank/DDBJ databases">
        <title>Chromosome-scale reference genome and RAD-based genetic map of yellow starthistle (Centaurea solstitialis) reveal putative structural variation and QTLs associated with invader traits.</title>
        <authorList>
            <person name="Reatini B."/>
            <person name="Cang F.A."/>
            <person name="Jiang Q."/>
            <person name="Mckibben M.T.W."/>
            <person name="Barker M.S."/>
            <person name="Rieseberg L.H."/>
            <person name="Dlugosch K.M."/>
        </authorList>
    </citation>
    <scope>NUCLEOTIDE SEQUENCE</scope>
    <source>
        <strain evidence="1">CAN-66</strain>
        <tissue evidence="1">Leaf</tissue>
    </source>
</reference>